<evidence type="ECO:0000313" key="2">
    <source>
        <dbReference type="EMBL" id="GII51468.1"/>
    </source>
</evidence>
<dbReference type="EMBL" id="BOOQ01000072">
    <property type="protein sequence ID" value="GII51468.1"/>
    <property type="molecule type" value="Genomic_DNA"/>
</dbReference>
<accession>A0A8J3XW98</accession>
<dbReference type="Proteomes" id="UP000644610">
    <property type="component" value="Unassembled WGS sequence"/>
</dbReference>
<feature type="compositionally biased region" description="Basic residues" evidence="1">
    <location>
        <begin position="61"/>
        <end position="70"/>
    </location>
</feature>
<proteinExistence type="predicted"/>
<name>A0A8J3XW98_9ACTN</name>
<gene>
    <name evidence="2" type="ORF">Psi02_78920</name>
</gene>
<dbReference type="AlphaFoldDB" id="A0A8J3XW98"/>
<organism evidence="2 3">
    <name type="scientific">Planotetraspora silvatica</name>
    <dbReference type="NCBI Taxonomy" id="234614"/>
    <lineage>
        <taxon>Bacteria</taxon>
        <taxon>Bacillati</taxon>
        <taxon>Actinomycetota</taxon>
        <taxon>Actinomycetes</taxon>
        <taxon>Streptosporangiales</taxon>
        <taxon>Streptosporangiaceae</taxon>
        <taxon>Planotetraspora</taxon>
    </lineage>
</organism>
<protein>
    <submittedName>
        <fullName evidence="2">Uncharacterized protein</fullName>
    </submittedName>
</protein>
<comment type="caution">
    <text evidence="2">The sequence shown here is derived from an EMBL/GenBank/DDBJ whole genome shotgun (WGS) entry which is preliminary data.</text>
</comment>
<reference evidence="2" key="1">
    <citation type="submission" date="2021-01" db="EMBL/GenBank/DDBJ databases">
        <title>Whole genome shotgun sequence of Planotetraspora silvatica NBRC 100141.</title>
        <authorList>
            <person name="Komaki H."/>
            <person name="Tamura T."/>
        </authorList>
    </citation>
    <scope>NUCLEOTIDE SEQUENCE</scope>
    <source>
        <strain evidence="2">NBRC 100141</strain>
    </source>
</reference>
<keyword evidence="3" id="KW-1185">Reference proteome</keyword>
<evidence type="ECO:0000313" key="3">
    <source>
        <dbReference type="Proteomes" id="UP000644610"/>
    </source>
</evidence>
<evidence type="ECO:0000256" key="1">
    <source>
        <dbReference type="SAM" id="MobiDB-lite"/>
    </source>
</evidence>
<sequence length="70" mass="8322">MDFEIRKIRTPQGRKKLTAEREEYFRLMDQGFSSLEACRIVGINSRTGKRWRNGWNPSGTRRGHRPSRGW</sequence>
<feature type="region of interest" description="Disordered" evidence="1">
    <location>
        <begin position="49"/>
        <end position="70"/>
    </location>
</feature>